<evidence type="ECO:0000313" key="2">
    <source>
        <dbReference type="EMBL" id="KAF9500004.1"/>
    </source>
</evidence>
<protein>
    <recommendedName>
        <fullName evidence="4">UDENN domain-containing protein</fullName>
    </recommendedName>
</protein>
<feature type="compositionally biased region" description="Polar residues" evidence="1">
    <location>
        <begin position="41"/>
        <end position="65"/>
    </location>
</feature>
<keyword evidence="3" id="KW-1185">Reference proteome</keyword>
<evidence type="ECO:0000313" key="3">
    <source>
        <dbReference type="Proteomes" id="UP000807025"/>
    </source>
</evidence>
<name>A0A9P6DIW3_PLEER</name>
<feature type="region of interest" description="Disordered" evidence="1">
    <location>
        <begin position="39"/>
        <end position="116"/>
    </location>
</feature>
<dbReference type="PANTHER" id="PTHR13677">
    <property type="entry name" value="LD41638P"/>
    <property type="match status" value="1"/>
</dbReference>
<dbReference type="OrthoDB" id="10265409at2759"/>
<evidence type="ECO:0000256" key="1">
    <source>
        <dbReference type="SAM" id="MobiDB-lite"/>
    </source>
</evidence>
<dbReference type="AlphaFoldDB" id="A0A9P6DIW3"/>
<dbReference type="InterPro" id="IPR024224">
    <property type="entry name" value="DENND6"/>
</dbReference>
<gene>
    <name evidence="2" type="ORF">BDN71DRAFT_1257282</name>
</gene>
<reference evidence="2" key="1">
    <citation type="submission" date="2020-11" db="EMBL/GenBank/DDBJ databases">
        <authorList>
            <consortium name="DOE Joint Genome Institute"/>
            <person name="Ahrendt S."/>
            <person name="Riley R."/>
            <person name="Andreopoulos W."/>
            <person name="Labutti K."/>
            <person name="Pangilinan J."/>
            <person name="Ruiz-Duenas F.J."/>
            <person name="Barrasa J.M."/>
            <person name="Sanchez-Garcia M."/>
            <person name="Camarero S."/>
            <person name="Miyauchi S."/>
            <person name="Serrano A."/>
            <person name="Linde D."/>
            <person name="Babiker R."/>
            <person name="Drula E."/>
            <person name="Ayuso-Fernandez I."/>
            <person name="Pacheco R."/>
            <person name="Padilla G."/>
            <person name="Ferreira P."/>
            <person name="Barriuso J."/>
            <person name="Kellner H."/>
            <person name="Castanera R."/>
            <person name="Alfaro M."/>
            <person name="Ramirez L."/>
            <person name="Pisabarro A.G."/>
            <person name="Kuo A."/>
            <person name="Tritt A."/>
            <person name="Lipzen A."/>
            <person name="He G."/>
            <person name="Yan M."/>
            <person name="Ng V."/>
            <person name="Cullen D."/>
            <person name="Martin F."/>
            <person name="Rosso M.-N."/>
            <person name="Henrissat B."/>
            <person name="Hibbett D."/>
            <person name="Martinez A.T."/>
            <person name="Grigoriev I.V."/>
        </authorList>
    </citation>
    <scope>NUCLEOTIDE SEQUENCE</scope>
    <source>
        <strain evidence="2">ATCC 90797</strain>
    </source>
</reference>
<dbReference type="PANTHER" id="PTHR13677:SF0">
    <property type="entry name" value="LD41638P"/>
    <property type="match status" value="1"/>
</dbReference>
<accession>A0A9P6DIW3</accession>
<organism evidence="2 3">
    <name type="scientific">Pleurotus eryngii</name>
    <name type="common">Boletus of the steppes</name>
    <dbReference type="NCBI Taxonomy" id="5323"/>
    <lineage>
        <taxon>Eukaryota</taxon>
        <taxon>Fungi</taxon>
        <taxon>Dikarya</taxon>
        <taxon>Basidiomycota</taxon>
        <taxon>Agaricomycotina</taxon>
        <taxon>Agaricomycetes</taxon>
        <taxon>Agaricomycetidae</taxon>
        <taxon>Agaricales</taxon>
        <taxon>Pleurotineae</taxon>
        <taxon>Pleurotaceae</taxon>
        <taxon>Pleurotus</taxon>
    </lineage>
</organism>
<dbReference type="Proteomes" id="UP000807025">
    <property type="component" value="Unassembled WGS sequence"/>
</dbReference>
<feature type="compositionally biased region" description="Basic and acidic residues" evidence="1">
    <location>
        <begin position="96"/>
        <end position="114"/>
    </location>
</feature>
<dbReference type="GO" id="GO:0005085">
    <property type="term" value="F:guanyl-nucleotide exchange factor activity"/>
    <property type="evidence" value="ECO:0007669"/>
    <property type="project" value="InterPro"/>
</dbReference>
<feature type="compositionally biased region" description="Low complexity" evidence="1">
    <location>
        <begin position="79"/>
        <end position="95"/>
    </location>
</feature>
<proteinExistence type="predicted"/>
<comment type="caution">
    <text evidence="2">The sequence shown here is derived from an EMBL/GenBank/DDBJ whole genome shotgun (WGS) entry which is preliminary data.</text>
</comment>
<evidence type="ECO:0008006" key="4">
    <source>
        <dbReference type="Google" id="ProtNLM"/>
    </source>
</evidence>
<dbReference type="EMBL" id="MU154529">
    <property type="protein sequence ID" value="KAF9500004.1"/>
    <property type="molecule type" value="Genomic_DNA"/>
</dbReference>
<sequence>MPSRPASLNLDIQDEERDIGDALLSSGSILSSNRTFVGFQSGRTPRTTGLTPAHASSPNVSTRRTPSPDMPCPQGLKISGSSLPASLSRSTSLPRRVSERSTADISDIEHEHDPQPGFSKLNVLPIGLDSAAVSRVQRWITGIALVEFDIDLGPVLCAVYPSMALTASDVSNIAFSSFPDSPQFEEGRQIHSFRLHLTHSTLTPSPRIPSPSTSSLSTPVMIPSSAIIPDYPTTSQPLFINGFSYFTQCRDPSSRRGYRQQALVLLTIHSYPALFSLVLSLLGPIHALDGGTESTGIGALKHAFANWENWPDHVPGESVVLTFLDTEIKVDVPHGVDEQLFWSNSAAAQGSSRIYIPASAPPVHLPSIAALNGGTLGSQTPCIPHLLNAIPLFAASSLLPNLWAIWENLVLCEPILVCGDSPALVSSVIWWIVELGRGLPLSHSHDIRPYMTINDTDCSALINAKHPGKAGLVLGVTNPWLEQQCMHWGCAISLRGSAFSYQTPVIGSQGHNTPTVDSPIGTPSSVGSPITFQSGFRSTPASSSRVRFMFGIGSGSDPANGGFGTYGWKSRSYKRYISKDRSLLKKLEDAWKGGIEREQVEATLLLRQHFNTRTRELLLPLTRYLNTLIPSPAELAASSRLRGSPHQTPTFTPSMASLVTPLESQSPASSRSSLGTSISAAAPRLKPFSRTAFFASLKDHGCLLPFRSAKQRIQFYERWLKCKAFGIWLAKQEEIVRFVLQKEKGGYSTAP</sequence>
<dbReference type="GO" id="GO:0055037">
    <property type="term" value="C:recycling endosome"/>
    <property type="evidence" value="ECO:0007669"/>
    <property type="project" value="TreeGrafter"/>
</dbReference>